<dbReference type="EMBL" id="CATOUU010000232">
    <property type="protein sequence ID" value="CAI9921758.1"/>
    <property type="molecule type" value="Genomic_DNA"/>
</dbReference>
<accession>A0AA86NLN5</accession>
<protein>
    <submittedName>
        <fullName evidence="2">Hypothetical_protein</fullName>
    </submittedName>
</protein>
<reference evidence="2 3" key="2">
    <citation type="submission" date="2024-07" db="EMBL/GenBank/DDBJ databases">
        <authorList>
            <person name="Akdeniz Z."/>
        </authorList>
    </citation>
    <scope>NUCLEOTIDE SEQUENCE [LARGE SCALE GENOMIC DNA]</scope>
</reference>
<comment type="caution">
    <text evidence="1">The sequence shown here is derived from an EMBL/GenBank/DDBJ whole genome shotgun (WGS) entry which is preliminary data.</text>
</comment>
<evidence type="ECO:0000313" key="1">
    <source>
        <dbReference type="EMBL" id="CAI9921758.1"/>
    </source>
</evidence>
<name>A0AA86NLN5_9EUKA</name>
<evidence type="ECO:0000313" key="2">
    <source>
        <dbReference type="EMBL" id="CAL6093796.1"/>
    </source>
</evidence>
<keyword evidence="3" id="KW-1185">Reference proteome</keyword>
<reference evidence="1" key="1">
    <citation type="submission" date="2023-06" db="EMBL/GenBank/DDBJ databases">
        <authorList>
            <person name="Kurt Z."/>
        </authorList>
    </citation>
    <scope>NUCLEOTIDE SEQUENCE</scope>
</reference>
<dbReference type="Proteomes" id="UP001642409">
    <property type="component" value="Unassembled WGS sequence"/>
</dbReference>
<dbReference type="AlphaFoldDB" id="A0AA86NLN5"/>
<sequence length="324" mass="38226">MLRQFLTLDLSQEQHDENVALIYSLNNTQDILRVSASVLVNNCIPEQYLQAIFQVASAKNDEELSRMLFVLFVDYSITHSYLPLQQFLTNKQLQIQLETDAYIYSCLSNNPFKQTLIQPKLELNQNLQILQNASQNLLIHFILSRDTVFNPFLLLKIINSPQTDLKTNFLIYFFQNGTQFQRDQILVHFFQRAFAGENIFEFLTALTMNYLSRESRAEFVVMVAQLVYLGETVKEYIKWVLEINFDLYQDTNEKQEEKEELQRIVPQFLIASLMTVDCNESNEFHRKYWNQHCFIPLEIQQRLQTAKEYINENCIDNEVLGLKL</sequence>
<organism evidence="1">
    <name type="scientific">Hexamita inflata</name>
    <dbReference type="NCBI Taxonomy" id="28002"/>
    <lineage>
        <taxon>Eukaryota</taxon>
        <taxon>Metamonada</taxon>
        <taxon>Diplomonadida</taxon>
        <taxon>Hexamitidae</taxon>
        <taxon>Hexamitinae</taxon>
        <taxon>Hexamita</taxon>
    </lineage>
</organism>
<dbReference type="EMBL" id="CAXDID020000460">
    <property type="protein sequence ID" value="CAL6093796.1"/>
    <property type="molecule type" value="Genomic_DNA"/>
</dbReference>
<evidence type="ECO:0000313" key="3">
    <source>
        <dbReference type="Proteomes" id="UP001642409"/>
    </source>
</evidence>
<proteinExistence type="predicted"/>
<gene>
    <name evidence="2" type="ORF">HINF_LOCUS67164</name>
    <name evidence="1" type="ORF">HINF_LOCUS9403</name>
</gene>